<dbReference type="PROSITE" id="PS01081">
    <property type="entry name" value="HTH_TETR_1"/>
    <property type="match status" value="1"/>
</dbReference>
<evidence type="ECO:0000256" key="1">
    <source>
        <dbReference type="ARBA" id="ARBA00023125"/>
    </source>
</evidence>
<feature type="DNA-binding region" description="H-T-H motif" evidence="2">
    <location>
        <begin position="34"/>
        <end position="53"/>
    </location>
</feature>
<protein>
    <submittedName>
        <fullName evidence="4">TetR/AcrR family transcriptional regulator</fullName>
    </submittedName>
</protein>
<dbReference type="GO" id="GO:0003700">
    <property type="term" value="F:DNA-binding transcription factor activity"/>
    <property type="evidence" value="ECO:0007669"/>
    <property type="project" value="TreeGrafter"/>
</dbReference>
<sequence>MAAGTGHRRGSDTKAEIRSVAMELFTEKGYEATSLREIAERLGVTKAALYYHFTSKEDIVVSLFAEHLATFDELIAWARTQTPGPQLLTQAIDRMIDMASERGSRMVRFALANQRVIKDLHPGHQSVHERMNTLFEALTGPGASVEEALRIRMALLSVNFTYFAAQGLDASDAEVTAAARSIAHLLNPVTAEASAAAAPVTPPVAEAPAVG</sequence>
<gene>
    <name evidence="4" type="ORF">FNH09_04135</name>
</gene>
<dbReference type="Proteomes" id="UP000325849">
    <property type="component" value="Unassembled WGS sequence"/>
</dbReference>
<dbReference type="GO" id="GO:0000976">
    <property type="term" value="F:transcription cis-regulatory region binding"/>
    <property type="evidence" value="ECO:0007669"/>
    <property type="project" value="TreeGrafter"/>
</dbReference>
<organism evidence="4 5">
    <name type="scientific">Streptomyces adustus</name>
    <dbReference type="NCBI Taxonomy" id="1609272"/>
    <lineage>
        <taxon>Bacteria</taxon>
        <taxon>Bacillati</taxon>
        <taxon>Actinomycetota</taxon>
        <taxon>Actinomycetes</taxon>
        <taxon>Kitasatosporales</taxon>
        <taxon>Streptomycetaceae</taxon>
        <taxon>Streptomyces</taxon>
    </lineage>
</organism>
<evidence type="ECO:0000313" key="4">
    <source>
        <dbReference type="EMBL" id="MPY30527.1"/>
    </source>
</evidence>
<dbReference type="Pfam" id="PF00440">
    <property type="entry name" value="TetR_N"/>
    <property type="match status" value="1"/>
</dbReference>
<dbReference type="RefSeq" id="WP_152885303.1">
    <property type="nucleotide sequence ID" value="NZ_JBHJTU010000002.1"/>
</dbReference>
<comment type="caution">
    <text evidence="4">The sequence shown here is derived from an EMBL/GenBank/DDBJ whole genome shotgun (WGS) entry which is preliminary data.</text>
</comment>
<evidence type="ECO:0000256" key="2">
    <source>
        <dbReference type="PROSITE-ProRule" id="PRU00335"/>
    </source>
</evidence>
<proteinExistence type="predicted"/>
<dbReference type="SUPFAM" id="SSF46689">
    <property type="entry name" value="Homeodomain-like"/>
    <property type="match status" value="1"/>
</dbReference>
<dbReference type="PANTHER" id="PTHR30055:SF226">
    <property type="entry name" value="HTH-TYPE TRANSCRIPTIONAL REGULATOR PKSA"/>
    <property type="match status" value="1"/>
</dbReference>
<dbReference type="OrthoDB" id="3186364at2"/>
<dbReference type="InterPro" id="IPR009057">
    <property type="entry name" value="Homeodomain-like_sf"/>
</dbReference>
<evidence type="ECO:0000313" key="5">
    <source>
        <dbReference type="Proteomes" id="UP000325849"/>
    </source>
</evidence>
<keyword evidence="5" id="KW-1185">Reference proteome</keyword>
<evidence type="ECO:0000259" key="3">
    <source>
        <dbReference type="PROSITE" id="PS50977"/>
    </source>
</evidence>
<name>A0A5N8V5U6_9ACTN</name>
<reference evidence="4 5" key="1">
    <citation type="submission" date="2019-07" db="EMBL/GenBank/DDBJ databases">
        <title>New species of Amycolatopsis and Streptomyces.</title>
        <authorList>
            <person name="Duangmal K."/>
            <person name="Teo W.F.A."/>
            <person name="Lipun K."/>
        </authorList>
    </citation>
    <scope>NUCLEOTIDE SEQUENCE [LARGE SCALE GENOMIC DNA]</scope>
    <source>
        <strain evidence="4 5">NBRC 109810</strain>
    </source>
</reference>
<accession>A0A5N8V5U6</accession>
<dbReference type="AlphaFoldDB" id="A0A5N8V5U6"/>
<dbReference type="Gene3D" id="1.10.357.10">
    <property type="entry name" value="Tetracycline Repressor, domain 2"/>
    <property type="match status" value="1"/>
</dbReference>
<feature type="domain" description="HTH tetR-type" evidence="3">
    <location>
        <begin position="11"/>
        <end position="71"/>
    </location>
</feature>
<dbReference type="InterPro" id="IPR001647">
    <property type="entry name" value="HTH_TetR"/>
</dbReference>
<dbReference type="PANTHER" id="PTHR30055">
    <property type="entry name" value="HTH-TYPE TRANSCRIPTIONAL REGULATOR RUTR"/>
    <property type="match status" value="1"/>
</dbReference>
<dbReference type="InterPro" id="IPR023772">
    <property type="entry name" value="DNA-bd_HTH_TetR-type_CS"/>
</dbReference>
<keyword evidence="1 2" id="KW-0238">DNA-binding</keyword>
<dbReference type="EMBL" id="VJZD01000010">
    <property type="protein sequence ID" value="MPY30527.1"/>
    <property type="molecule type" value="Genomic_DNA"/>
</dbReference>
<dbReference type="InterPro" id="IPR050109">
    <property type="entry name" value="HTH-type_TetR-like_transc_reg"/>
</dbReference>
<dbReference type="PRINTS" id="PR00455">
    <property type="entry name" value="HTHTETR"/>
</dbReference>
<dbReference type="PROSITE" id="PS50977">
    <property type="entry name" value="HTH_TETR_2"/>
    <property type="match status" value="1"/>
</dbReference>